<comment type="function">
    <text evidence="5">Zinc chaperone that directly transfers zinc cofactor to target proteins, thereby activating them. Zinc is transferred from the CXCC motif in the GTPase domain to the zinc binding site in target proteins in a process requiring GTP hydrolysis.</text>
</comment>
<evidence type="ECO:0000256" key="6">
    <source>
        <dbReference type="ARBA" id="ARBA00049117"/>
    </source>
</evidence>
<dbReference type="GO" id="GO:0016787">
    <property type="term" value="F:hydrolase activity"/>
    <property type="evidence" value="ECO:0007669"/>
    <property type="project" value="UniProtKB-KW"/>
</dbReference>
<dbReference type="Pfam" id="PF02492">
    <property type="entry name" value="cobW"/>
    <property type="match status" value="1"/>
</dbReference>
<keyword evidence="3" id="KW-0143">Chaperone</keyword>
<evidence type="ECO:0000256" key="7">
    <source>
        <dbReference type="SAM" id="MobiDB-lite"/>
    </source>
</evidence>
<comment type="similarity">
    <text evidence="4">Belongs to the SIMIBI class G3E GTPase family. ZNG1 subfamily.</text>
</comment>
<sequence>MTRIPVTILTGFLGAGKTTLLNRLMTEPGFGDTAVIVNEFGEAGVDGGLIAQADDRAFAMSTGCLCCTVTGDVRLTLLRLLDEAERGVGPSFSRVVIETTGLADPAPVLQTFMTNDYMLSRFTLNGVVTLVDAVGGADAIERFDEAQRQAAVADLMIVTKGDLARDPASQRELAELRQTLSRLNPNARVLDADQVSAETVFSLAAFDPSGKAPDVQGWLRFGHDDHAGSGHHHGHGHDHHGHDHHHHHDINAHGDTASAFCFSATGPIDPWALEDAIAALQASFGRDLLRIKGLVEITGQPSRPRVLHVVGHIASPPRLIDGWPEGIDATRIVVIVSGDGRAALPEMLGRFLPELRPFDRLAAEPVAAPA</sequence>
<feature type="domain" description="CobW C-terminal" evidence="8">
    <location>
        <begin position="257"/>
        <end position="352"/>
    </location>
</feature>
<evidence type="ECO:0000256" key="5">
    <source>
        <dbReference type="ARBA" id="ARBA00045658"/>
    </source>
</evidence>
<keyword evidence="1" id="KW-0547">Nucleotide-binding</keyword>
<accession>A0A7S9LWE7</accession>
<evidence type="ECO:0000256" key="4">
    <source>
        <dbReference type="ARBA" id="ARBA00034320"/>
    </source>
</evidence>
<dbReference type="PANTHER" id="PTHR13748">
    <property type="entry name" value="COBW-RELATED"/>
    <property type="match status" value="1"/>
</dbReference>
<comment type="catalytic activity">
    <reaction evidence="6">
        <text>GTP + H2O = GDP + phosphate + H(+)</text>
        <dbReference type="Rhea" id="RHEA:19669"/>
        <dbReference type="ChEBI" id="CHEBI:15377"/>
        <dbReference type="ChEBI" id="CHEBI:15378"/>
        <dbReference type="ChEBI" id="CHEBI:37565"/>
        <dbReference type="ChEBI" id="CHEBI:43474"/>
        <dbReference type="ChEBI" id="CHEBI:58189"/>
    </reaction>
    <physiologicalReaction direction="left-to-right" evidence="6">
        <dbReference type="Rhea" id="RHEA:19670"/>
    </physiologicalReaction>
</comment>
<dbReference type="SMART" id="SM00833">
    <property type="entry name" value="CobW_C"/>
    <property type="match status" value="1"/>
</dbReference>
<proteinExistence type="inferred from homology"/>
<dbReference type="AlphaFoldDB" id="A0A7S9LWE7"/>
<feature type="region of interest" description="Disordered" evidence="7">
    <location>
        <begin position="225"/>
        <end position="250"/>
    </location>
</feature>
<evidence type="ECO:0000259" key="8">
    <source>
        <dbReference type="SMART" id="SM00833"/>
    </source>
</evidence>
<dbReference type="CDD" id="cd03112">
    <property type="entry name" value="CobW-like"/>
    <property type="match status" value="1"/>
</dbReference>
<dbReference type="EMBL" id="CP064942">
    <property type="protein sequence ID" value="QPH55995.1"/>
    <property type="molecule type" value="Genomic_DNA"/>
</dbReference>
<evidence type="ECO:0000313" key="10">
    <source>
        <dbReference type="Proteomes" id="UP000594800"/>
    </source>
</evidence>
<dbReference type="InterPro" id="IPR027417">
    <property type="entry name" value="P-loop_NTPase"/>
</dbReference>
<dbReference type="SUPFAM" id="SSF90002">
    <property type="entry name" value="Hypothetical protein YjiA, C-terminal domain"/>
    <property type="match status" value="1"/>
</dbReference>
<evidence type="ECO:0000256" key="1">
    <source>
        <dbReference type="ARBA" id="ARBA00022741"/>
    </source>
</evidence>
<dbReference type="InterPro" id="IPR003495">
    <property type="entry name" value="CobW/HypB/UreG_nucleotide-bd"/>
</dbReference>
<dbReference type="GO" id="GO:0005737">
    <property type="term" value="C:cytoplasm"/>
    <property type="evidence" value="ECO:0007669"/>
    <property type="project" value="TreeGrafter"/>
</dbReference>
<feature type="compositionally biased region" description="Basic residues" evidence="7">
    <location>
        <begin position="229"/>
        <end position="248"/>
    </location>
</feature>
<dbReference type="Proteomes" id="UP000594800">
    <property type="component" value="Chromosome"/>
</dbReference>
<dbReference type="Pfam" id="PF07683">
    <property type="entry name" value="CobW_C"/>
    <property type="match status" value="1"/>
</dbReference>
<dbReference type="InterPro" id="IPR036627">
    <property type="entry name" value="CobW-likC_sf"/>
</dbReference>
<reference evidence="9 10" key="1">
    <citation type="submission" date="2020-11" db="EMBL/GenBank/DDBJ databases">
        <title>Description of Pontivivens ytuae sp. nov. isolated from deep sea sediment of Mariana Trench.</title>
        <authorList>
            <person name="Wang Z."/>
            <person name="Sun Q.-L."/>
            <person name="Xu X.-D."/>
            <person name="Tang Y.-Z."/>
            <person name="Zhang J."/>
        </authorList>
    </citation>
    <scope>NUCLEOTIDE SEQUENCE [LARGE SCALE GENOMIC DNA]</scope>
    <source>
        <strain evidence="9 10">MT2928</strain>
    </source>
</reference>
<name>A0A7S9LWE7_9RHOB</name>
<dbReference type="PANTHER" id="PTHR13748:SF62">
    <property type="entry name" value="COBW DOMAIN-CONTAINING PROTEIN"/>
    <property type="match status" value="1"/>
</dbReference>
<dbReference type="GO" id="GO:0000166">
    <property type="term" value="F:nucleotide binding"/>
    <property type="evidence" value="ECO:0007669"/>
    <property type="project" value="UniProtKB-KW"/>
</dbReference>
<keyword evidence="2" id="KW-0378">Hydrolase</keyword>
<evidence type="ECO:0000313" key="9">
    <source>
        <dbReference type="EMBL" id="QPH55995.1"/>
    </source>
</evidence>
<gene>
    <name evidence="9" type="ORF">I0K15_09810</name>
</gene>
<dbReference type="KEGG" id="poz:I0K15_09810"/>
<protein>
    <submittedName>
        <fullName evidence="9">GTP-binding protein</fullName>
    </submittedName>
</protein>
<keyword evidence="10" id="KW-1185">Reference proteome</keyword>
<organism evidence="9 10">
    <name type="scientific">Pontivivens ytuae</name>
    <dbReference type="NCBI Taxonomy" id="2789856"/>
    <lineage>
        <taxon>Bacteria</taxon>
        <taxon>Pseudomonadati</taxon>
        <taxon>Pseudomonadota</taxon>
        <taxon>Alphaproteobacteria</taxon>
        <taxon>Rhodobacterales</taxon>
        <taxon>Paracoccaceae</taxon>
        <taxon>Pontivivens</taxon>
    </lineage>
</organism>
<dbReference type="Gene3D" id="3.40.50.300">
    <property type="entry name" value="P-loop containing nucleotide triphosphate hydrolases"/>
    <property type="match status" value="1"/>
</dbReference>
<evidence type="ECO:0000256" key="3">
    <source>
        <dbReference type="ARBA" id="ARBA00023186"/>
    </source>
</evidence>
<dbReference type="Gene3D" id="3.30.1220.10">
    <property type="entry name" value="CobW-like, C-terminal domain"/>
    <property type="match status" value="1"/>
</dbReference>
<evidence type="ECO:0000256" key="2">
    <source>
        <dbReference type="ARBA" id="ARBA00022801"/>
    </source>
</evidence>
<dbReference type="InterPro" id="IPR011629">
    <property type="entry name" value="CobW-like_C"/>
</dbReference>
<dbReference type="InterPro" id="IPR051316">
    <property type="entry name" value="Zinc-reg_GTPase_activator"/>
</dbReference>
<dbReference type="SUPFAM" id="SSF52540">
    <property type="entry name" value="P-loop containing nucleoside triphosphate hydrolases"/>
    <property type="match status" value="1"/>
</dbReference>
<dbReference type="RefSeq" id="WP_196105255.1">
    <property type="nucleotide sequence ID" value="NZ_CP064942.1"/>
</dbReference>